<dbReference type="HOGENOM" id="CLU_050031_0_0_5"/>
<dbReference type="EMBL" id="AP011121">
    <property type="protein sequence ID" value="BAH98974.1"/>
    <property type="molecule type" value="Genomic_DNA"/>
</dbReference>
<dbReference type="eggNOG" id="COG0582">
    <property type="taxonomic scope" value="Bacteria"/>
</dbReference>
<keyword evidence="3" id="KW-0238">DNA-binding</keyword>
<dbReference type="PATRIC" id="fig|634452.3.peg.869"/>
<reference evidence="6 7" key="1">
    <citation type="journal article" date="2009" name="Nucleic Acids Res.">
        <title>Whole-genome analyses reveal genetic instability of Acetobacter pasteurianus.</title>
        <authorList>
            <person name="Azuma Y."/>
            <person name="Hosoyama A."/>
            <person name="Matsutani M."/>
            <person name="Furuya N."/>
            <person name="Horikawa H."/>
            <person name="Harada T."/>
            <person name="Hirakawa H."/>
            <person name="Kuhara S."/>
            <person name="Matsushita K."/>
            <person name="Fujita N."/>
            <person name="Shirai M."/>
        </authorList>
    </citation>
    <scope>NUCLEOTIDE SEQUENCE [LARGE SCALE GENOMIC DNA]</scope>
    <source>
        <strain evidence="7">NBRC 105184 / IFO 3283-01</strain>
    </source>
</reference>
<protein>
    <recommendedName>
        <fullName evidence="5">Tyr recombinase domain-containing protein</fullName>
    </recommendedName>
</protein>
<dbReference type="GO" id="GO:0003677">
    <property type="term" value="F:DNA binding"/>
    <property type="evidence" value="ECO:0007669"/>
    <property type="project" value="UniProtKB-KW"/>
</dbReference>
<gene>
    <name evidence="6" type="ordered locus">APA01_08260</name>
</gene>
<dbReference type="InterPro" id="IPR010998">
    <property type="entry name" value="Integrase_recombinase_N"/>
</dbReference>
<dbReference type="Gene3D" id="1.10.443.10">
    <property type="entry name" value="Intergrase catalytic core"/>
    <property type="match status" value="1"/>
</dbReference>
<dbReference type="InterPro" id="IPR050090">
    <property type="entry name" value="Tyrosine_recombinase_XerCD"/>
</dbReference>
<evidence type="ECO:0000256" key="2">
    <source>
        <dbReference type="ARBA" id="ARBA00022908"/>
    </source>
</evidence>
<dbReference type="PANTHER" id="PTHR30349">
    <property type="entry name" value="PHAGE INTEGRASE-RELATED"/>
    <property type="match status" value="1"/>
</dbReference>
<dbReference type="KEGG" id="apt:APA01_08260"/>
<dbReference type="Gene3D" id="1.10.150.130">
    <property type="match status" value="1"/>
</dbReference>
<dbReference type="GO" id="GO:0006310">
    <property type="term" value="P:DNA recombination"/>
    <property type="evidence" value="ECO:0007669"/>
    <property type="project" value="UniProtKB-KW"/>
</dbReference>
<keyword evidence="2" id="KW-0229">DNA integration</keyword>
<evidence type="ECO:0000259" key="5">
    <source>
        <dbReference type="PROSITE" id="PS51898"/>
    </source>
</evidence>
<dbReference type="InterPro" id="IPR013762">
    <property type="entry name" value="Integrase-like_cat_sf"/>
</dbReference>
<dbReference type="InterPro" id="IPR011010">
    <property type="entry name" value="DNA_brk_join_enz"/>
</dbReference>
<evidence type="ECO:0000313" key="6">
    <source>
        <dbReference type="EMBL" id="BAH98974.1"/>
    </source>
</evidence>
<evidence type="ECO:0000256" key="1">
    <source>
        <dbReference type="ARBA" id="ARBA00008857"/>
    </source>
</evidence>
<accession>C7JFF3</accession>
<dbReference type="BioCyc" id="APAS634452:APA01_RS04175-MONOMER"/>
<dbReference type="GO" id="GO:0015074">
    <property type="term" value="P:DNA integration"/>
    <property type="evidence" value="ECO:0007669"/>
    <property type="project" value="UniProtKB-KW"/>
</dbReference>
<feature type="domain" description="Tyr recombinase" evidence="5">
    <location>
        <begin position="306"/>
        <end position="513"/>
    </location>
</feature>
<dbReference type="PANTHER" id="PTHR30349:SF41">
    <property type="entry name" value="INTEGRASE_RECOMBINASE PROTEIN MJ0367-RELATED"/>
    <property type="match status" value="1"/>
</dbReference>
<dbReference type="STRING" id="634452.APA01_08260"/>
<keyword evidence="4" id="KW-0233">DNA recombination</keyword>
<dbReference type="Pfam" id="PF00589">
    <property type="entry name" value="Phage_integrase"/>
    <property type="match status" value="1"/>
</dbReference>
<comment type="similarity">
    <text evidence="1">Belongs to the 'phage' integrase family.</text>
</comment>
<evidence type="ECO:0000256" key="4">
    <source>
        <dbReference type="ARBA" id="ARBA00023172"/>
    </source>
</evidence>
<dbReference type="AlphaFoldDB" id="C7JFF3"/>
<sequence length="534" mass="59870">MTKKAPRDMHGLKLTGGKTYSARLNIPKDRWQDVGRVYRTKSGIKQEVIRSLQTRDAREAIRRRDKALAEMRAEVDHRLIQAGLKPLHGDWCPEWATEDRIVSDALAARQEIQEQPDTPAWPDLPYTAPDYGITHQDLQRDAILDLLSDRVDILRSHGADGEAYGSKFLHILDEKETPIGPLLDRWETDRKGIVSASSLALDKTAWRIFAAFVVEHEPTPPTLKDPMAFLKTKGIEALSPRLLGAFPEWLMHTKGLSAKTTSSRISSLKSFWDFCIRKHIISPPNPWDGATTGLKKRALRQDQTKPQRREFSEQELVCILSADPDEGRRWAWGSAIHDLMRLALLTGARENELCSLTIQRIINQDGAKGPLWGISILDSEAKTVNSVRCVPLHPIVRPIIARRLSAAIATGEPDAPLFPECKPGGTGAKRCFYFSKSFTLFRRALLGQASDDIVNFHSFRKNFGTFMRRAHIAGVPECSLSITQKLMGHAPSTLTEGVYMEKELPWAIYEKAILGMVDKGLPESVLLAAKGKRQ</sequence>
<dbReference type="Proteomes" id="UP000000948">
    <property type="component" value="Chromosome"/>
</dbReference>
<dbReference type="SUPFAM" id="SSF56349">
    <property type="entry name" value="DNA breaking-rejoining enzymes"/>
    <property type="match status" value="1"/>
</dbReference>
<dbReference type="RefSeq" id="WP_012812711.1">
    <property type="nucleotide sequence ID" value="NC_013209.1"/>
</dbReference>
<proteinExistence type="inferred from homology"/>
<organism evidence="6 7">
    <name type="scientific">Acetobacter pasteurianus (strain NBRC 105184 / IFO 3283-01)</name>
    <dbReference type="NCBI Taxonomy" id="634452"/>
    <lineage>
        <taxon>Bacteria</taxon>
        <taxon>Pseudomonadati</taxon>
        <taxon>Pseudomonadota</taxon>
        <taxon>Alphaproteobacteria</taxon>
        <taxon>Acetobacterales</taxon>
        <taxon>Acetobacteraceae</taxon>
        <taxon>Acetobacter</taxon>
    </lineage>
</organism>
<dbReference type="InterPro" id="IPR002104">
    <property type="entry name" value="Integrase_catalytic"/>
</dbReference>
<evidence type="ECO:0000256" key="3">
    <source>
        <dbReference type="ARBA" id="ARBA00023125"/>
    </source>
</evidence>
<name>C7JFF3_ACEP3</name>
<dbReference type="PROSITE" id="PS51898">
    <property type="entry name" value="TYR_RECOMBINASE"/>
    <property type="match status" value="1"/>
</dbReference>
<evidence type="ECO:0000313" key="7">
    <source>
        <dbReference type="Proteomes" id="UP000000948"/>
    </source>
</evidence>